<evidence type="ECO:0000313" key="3">
    <source>
        <dbReference type="Proteomes" id="UP001648503"/>
    </source>
</evidence>
<gene>
    <name evidence="2" type="ORF">BASA50_003132</name>
</gene>
<proteinExistence type="predicted"/>
<organism evidence="2 3">
    <name type="scientific">Batrachochytrium salamandrivorans</name>
    <dbReference type="NCBI Taxonomy" id="1357716"/>
    <lineage>
        <taxon>Eukaryota</taxon>
        <taxon>Fungi</taxon>
        <taxon>Fungi incertae sedis</taxon>
        <taxon>Chytridiomycota</taxon>
        <taxon>Chytridiomycota incertae sedis</taxon>
        <taxon>Chytridiomycetes</taxon>
        <taxon>Rhizophydiales</taxon>
        <taxon>Rhizophydiales incertae sedis</taxon>
        <taxon>Batrachochytrium</taxon>
    </lineage>
</organism>
<name>A0ABQ8FJQ6_9FUNG</name>
<feature type="region of interest" description="Disordered" evidence="1">
    <location>
        <begin position="1"/>
        <end position="99"/>
    </location>
</feature>
<dbReference type="Proteomes" id="UP001648503">
    <property type="component" value="Unassembled WGS sequence"/>
</dbReference>
<feature type="region of interest" description="Disordered" evidence="1">
    <location>
        <begin position="120"/>
        <end position="146"/>
    </location>
</feature>
<comment type="caution">
    <text evidence="2">The sequence shown here is derived from an EMBL/GenBank/DDBJ whole genome shotgun (WGS) entry which is preliminary data.</text>
</comment>
<sequence>MGKILNSIKRPFQNPLSGTSLHTGRVQQNAPGNDYHSKGYHASRPVSSGIVFSKPTPTRPAPPHLCNVLTQRMSSPKHKETRFTSLSNGVSTFQGPSSISGPSQILTTKFISAFDCNTSDFDTPNPLSPRPISKRKTRPAAEYQRV</sequence>
<protein>
    <submittedName>
        <fullName evidence="2">Uncharacterized protein</fullName>
    </submittedName>
</protein>
<accession>A0ABQ8FJQ6</accession>
<dbReference type="EMBL" id="JAFCIX010000073">
    <property type="protein sequence ID" value="KAH6599246.1"/>
    <property type="molecule type" value="Genomic_DNA"/>
</dbReference>
<evidence type="ECO:0000313" key="2">
    <source>
        <dbReference type="EMBL" id="KAH6599246.1"/>
    </source>
</evidence>
<keyword evidence="3" id="KW-1185">Reference proteome</keyword>
<evidence type="ECO:0000256" key="1">
    <source>
        <dbReference type="SAM" id="MobiDB-lite"/>
    </source>
</evidence>
<reference evidence="2 3" key="1">
    <citation type="submission" date="2021-02" db="EMBL/GenBank/DDBJ databases">
        <title>Variation within the Batrachochytrium salamandrivorans European outbreak.</title>
        <authorList>
            <person name="Kelly M."/>
            <person name="Pasmans F."/>
            <person name="Shea T.P."/>
            <person name="Munoz J.F."/>
            <person name="Carranza S."/>
            <person name="Cuomo C.A."/>
            <person name="Martel A."/>
        </authorList>
    </citation>
    <scope>NUCLEOTIDE SEQUENCE [LARGE SCALE GENOMIC DNA]</scope>
    <source>
        <strain evidence="2 3">AMFP18/2</strain>
    </source>
</reference>
<feature type="compositionally biased region" description="Polar residues" evidence="1">
    <location>
        <begin position="83"/>
        <end position="99"/>
    </location>
</feature>
<feature type="compositionally biased region" description="Polar residues" evidence="1">
    <location>
        <begin position="14"/>
        <end position="31"/>
    </location>
</feature>